<proteinExistence type="predicted"/>
<organism evidence="1 2">
    <name type="scientific">Candidatus Saganbacteria bacterium</name>
    <dbReference type="NCBI Taxonomy" id="2575572"/>
    <lineage>
        <taxon>Bacteria</taxon>
        <taxon>Bacillati</taxon>
        <taxon>Saganbacteria</taxon>
    </lineage>
</organism>
<evidence type="ECO:0000313" key="2">
    <source>
        <dbReference type="Proteomes" id="UP000488506"/>
    </source>
</evidence>
<gene>
    <name evidence="1" type="ORF">FD145_1049</name>
</gene>
<dbReference type="AlphaFoldDB" id="A0A833L0Q2"/>
<protein>
    <submittedName>
        <fullName evidence="1">Uncharacterized protein</fullName>
    </submittedName>
</protein>
<dbReference type="Proteomes" id="UP000488506">
    <property type="component" value="Unassembled WGS sequence"/>
</dbReference>
<accession>A0A833L0Q2</accession>
<comment type="caution">
    <text evidence="1">The sequence shown here is derived from an EMBL/GenBank/DDBJ whole genome shotgun (WGS) entry which is preliminary data.</text>
</comment>
<evidence type="ECO:0000313" key="1">
    <source>
        <dbReference type="EMBL" id="KAF0133839.1"/>
    </source>
</evidence>
<sequence length="313" mass="35998">MYEAMAASSAMIATGLEKEIKTEKIGLKDVKVNMEQINKIISRLSCTDPLENINEHNKNSKHKSKRNKNNLIRSFSSRIIPVSDKGWLGFIFEWHDNILKGILKFVLHPDLDELTQVAKELKIDLSSWKLDKIKINSRGQFILASDLSEPELNQMLLLEELKILTIASHLESSIIKSVVINLRIFAVKDELIEAGILAQEIEQIEISAKQIAFLKIISMLKDFHLKRVFSNSSGEFMKYTKDIKYLTEKIISLNIELPNMDIKWIHQKLETLALDAARYKLELLQSMQKLSHNKENEKMIVWLGHAVNRLSHS</sequence>
<name>A0A833L0Q2_UNCSA</name>
<reference evidence="1 2" key="1">
    <citation type="submission" date="2019-12" db="EMBL/GenBank/DDBJ databases">
        <authorList>
            <person name="Wolfe R."/>
            <person name="Danczak R."/>
            <person name="Wilkins M."/>
        </authorList>
    </citation>
    <scope>NUCLEOTIDE SEQUENCE [LARGE SCALE GENOMIC DNA]</scope>
    <source>
        <strain evidence="1">X2_MaxBin.013</strain>
    </source>
</reference>
<dbReference type="EMBL" id="WPAF01000017">
    <property type="protein sequence ID" value="KAF0133839.1"/>
    <property type="molecule type" value="Genomic_DNA"/>
</dbReference>